<reference evidence="1" key="1">
    <citation type="journal article" date="2014" name="Front. Microbiol.">
        <title>High frequency of phylogenetically diverse reductive dehalogenase-homologous genes in deep subseafloor sedimentary metagenomes.</title>
        <authorList>
            <person name="Kawai M."/>
            <person name="Futagami T."/>
            <person name="Toyoda A."/>
            <person name="Takaki Y."/>
            <person name="Nishi S."/>
            <person name="Hori S."/>
            <person name="Arai W."/>
            <person name="Tsubouchi T."/>
            <person name="Morono Y."/>
            <person name="Uchiyama I."/>
            <person name="Ito T."/>
            <person name="Fujiyama A."/>
            <person name="Inagaki F."/>
            <person name="Takami H."/>
        </authorList>
    </citation>
    <scope>NUCLEOTIDE SEQUENCE</scope>
    <source>
        <strain evidence="1">Expedition CK06-06</strain>
    </source>
</reference>
<evidence type="ECO:0008006" key="2">
    <source>
        <dbReference type="Google" id="ProtNLM"/>
    </source>
</evidence>
<accession>X1S1L0</accession>
<protein>
    <recommendedName>
        <fullName evidence="2">RloB domain-containing protein</fullName>
    </recommendedName>
</protein>
<evidence type="ECO:0000313" key="1">
    <source>
        <dbReference type="EMBL" id="GAI73036.1"/>
    </source>
</evidence>
<dbReference type="Pfam" id="PF13707">
    <property type="entry name" value="RloB"/>
    <property type="match status" value="1"/>
</dbReference>
<proteinExistence type="predicted"/>
<name>X1S1L0_9ZZZZ</name>
<comment type="caution">
    <text evidence="1">The sequence shown here is derived from an EMBL/GenBank/DDBJ whole genome shotgun (WGS) entry which is preliminary data.</text>
</comment>
<dbReference type="AlphaFoldDB" id="X1S1L0"/>
<dbReference type="InterPro" id="IPR025591">
    <property type="entry name" value="RloB"/>
</dbReference>
<gene>
    <name evidence="1" type="ORF">S12H4_23706</name>
</gene>
<dbReference type="EMBL" id="BARW01012659">
    <property type="protein sequence ID" value="GAI73036.1"/>
    <property type="molecule type" value="Genomic_DNA"/>
</dbReference>
<feature type="non-terminal residue" evidence="1">
    <location>
        <position position="158"/>
    </location>
</feature>
<organism evidence="1">
    <name type="scientific">marine sediment metagenome</name>
    <dbReference type="NCBI Taxonomy" id="412755"/>
    <lineage>
        <taxon>unclassified sequences</taxon>
        <taxon>metagenomes</taxon>
        <taxon>ecological metagenomes</taxon>
    </lineage>
</organism>
<sequence length="158" mass="18182">MVKSRTSKELKRKQAVRTPNRIELIVCEGSRTEPAYFESLIQNFRLHAIRVHVMASDDSEPINVVELAIAKKEKGVAPGLPYSQIWCVIDVEVPPHKTLGDAWNKAASVNNLELILTNPSFEYWFLLHFAKVVTPFHSNTDIQRELKKFHPTYKKTRK</sequence>